<evidence type="ECO:0000313" key="2">
    <source>
        <dbReference type="EMBL" id="KAL1275903.1"/>
    </source>
</evidence>
<reference evidence="2 3" key="1">
    <citation type="submission" date="2023-09" db="EMBL/GenBank/DDBJ databases">
        <authorList>
            <person name="Wang M."/>
        </authorList>
    </citation>
    <scope>NUCLEOTIDE SEQUENCE [LARGE SCALE GENOMIC DNA]</scope>
    <source>
        <strain evidence="2">GT-2023</strain>
        <tissue evidence="2">Liver</tissue>
    </source>
</reference>
<proteinExistence type="predicted"/>
<evidence type="ECO:0000313" key="3">
    <source>
        <dbReference type="Proteomes" id="UP001558613"/>
    </source>
</evidence>
<dbReference type="EMBL" id="JAYMGO010000004">
    <property type="protein sequence ID" value="KAL1275903.1"/>
    <property type="molecule type" value="Genomic_DNA"/>
</dbReference>
<name>A0ABR3NGS9_9TELE</name>
<accession>A0ABR3NGS9</accession>
<organism evidence="2 3">
    <name type="scientific">Cirrhinus molitorella</name>
    <name type="common">mud carp</name>
    <dbReference type="NCBI Taxonomy" id="172907"/>
    <lineage>
        <taxon>Eukaryota</taxon>
        <taxon>Metazoa</taxon>
        <taxon>Chordata</taxon>
        <taxon>Craniata</taxon>
        <taxon>Vertebrata</taxon>
        <taxon>Euteleostomi</taxon>
        <taxon>Actinopterygii</taxon>
        <taxon>Neopterygii</taxon>
        <taxon>Teleostei</taxon>
        <taxon>Ostariophysi</taxon>
        <taxon>Cypriniformes</taxon>
        <taxon>Cyprinidae</taxon>
        <taxon>Labeoninae</taxon>
        <taxon>Labeonini</taxon>
        <taxon>Cirrhinus</taxon>
    </lineage>
</organism>
<keyword evidence="3" id="KW-1185">Reference proteome</keyword>
<comment type="caution">
    <text evidence="2">The sequence shown here is derived from an EMBL/GenBank/DDBJ whole genome shotgun (WGS) entry which is preliminary data.</text>
</comment>
<feature type="region of interest" description="Disordered" evidence="1">
    <location>
        <begin position="81"/>
        <end position="115"/>
    </location>
</feature>
<sequence>MAGSRFVRASAASHYCPDALIQDQTSSHKIKIQQSCQNEGLFVLPLRPPLEEDKEDDASSAIVCIRTSACSHRPQNLGYLPRVLTTGERGGGGEEEEEEKEGWRGKESERGSKSGKRETERFFSLVLNLKSQSCVRHTVPGCVPTDFGYAADDVAVLLATGQADQCSQYDFI</sequence>
<evidence type="ECO:0000256" key="1">
    <source>
        <dbReference type="SAM" id="MobiDB-lite"/>
    </source>
</evidence>
<feature type="compositionally biased region" description="Basic and acidic residues" evidence="1">
    <location>
        <begin position="101"/>
        <end position="115"/>
    </location>
</feature>
<dbReference type="Proteomes" id="UP001558613">
    <property type="component" value="Unassembled WGS sequence"/>
</dbReference>
<protein>
    <submittedName>
        <fullName evidence="2">Uncharacterized protein</fullName>
    </submittedName>
</protein>
<gene>
    <name evidence="2" type="ORF">QQF64_035526</name>
</gene>